<evidence type="ECO:0000313" key="2">
    <source>
        <dbReference type="Proteomes" id="UP000190092"/>
    </source>
</evidence>
<protein>
    <submittedName>
        <fullName evidence="1">Uncharacterized protein</fullName>
    </submittedName>
</protein>
<organism evidence="1 2">
    <name type="scientific">Enhydrobacter aerosaccus</name>
    <dbReference type="NCBI Taxonomy" id="225324"/>
    <lineage>
        <taxon>Bacteria</taxon>
        <taxon>Pseudomonadati</taxon>
        <taxon>Pseudomonadota</taxon>
        <taxon>Alphaproteobacteria</taxon>
        <taxon>Hyphomicrobiales</taxon>
        <taxon>Enhydrobacter</taxon>
    </lineage>
</organism>
<dbReference type="EMBL" id="FUWJ01000005">
    <property type="protein sequence ID" value="SKA17537.1"/>
    <property type="molecule type" value="Genomic_DNA"/>
</dbReference>
<name>A0A1T4RNT5_9HYPH</name>
<reference evidence="2" key="1">
    <citation type="submission" date="2017-02" db="EMBL/GenBank/DDBJ databases">
        <authorList>
            <person name="Varghese N."/>
            <person name="Submissions S."/>
        </authorList>
    </citation>
    <scope>NUCLEOTIDE SEQUENCE [LARGE SCALE GENOMIC DNA]</scope>
    <source>
        <strain evidence="2">ATCC 27094</strain>
    </source>
</reference>
<dbReference type="STRING" id="225324.SAMN02745126_03984"/>
<proteinExistence type="predicted"/>
<sequence>MPEVRVIRVCPDPPAIKDVVVVLTEAEARQLRTLIWNSVTRRRRRRHDTIYLVSAEKLGRELVSELSEKVPTPFEKDT</sequence>
<gene>
    <name evidence="1" type="ORF">SAMN02745126_03984</name>
</gene>
<evidence type="ECO:0000313" key="1">
    <source>
        <dbReference type="EMBL" id="SKA17537.1"/>
    </source>
</evidence>
<accession>A0A1T4RNT5</accession>
<dbReference type="AlphaFoldDB" id="A0A1T4RNT5"/>
<keyword evidence="2" id="KW-1185">Reference proteome</keyword>
<dbReference type="Proteomes" id="UP000190092">
    <property type="component" value="Unassembled WGS sequence"/>
</dbReference>